<keyword evidence="2" id="KW-0808">Transferase</keyword>
<evidence type="ECO:0000256" key="1">
    <source>
        <dbReference type="ARBA" id="ARBA00001966"/>
    </source>
</evidence>
<dbReference type="Pfam" id="PF02310">
    <property type="entry name" value="B12-binding"/>
    <property type="match status" value="1"/>
</dbReference>
<dbReference type="InterPro" id="IPR006158">
    <property type="entry name" value="Cobalamin-bd"/>
</dbReference>
<keyword evidence="3" id="KW-0949">S-adenosyl-L-methionine</keyword>
<dbReference type="Proteomes" id="UP000752814">
    <property type="component" value="Unassembled WGS sequence"/>
</dbReference>
<evidence type="ECO:0000313" key="9">
    <source>
        <dbReference type="Proteomes" id="UP000752814"/>
    </source>
</evidence>
<comment type="caution">
    <text evidence="8">The sequence shown here is derived from an EMBL/GenBank/DDBJ whole genome shotgun (WGS) entry which is preliminary data.</text>
</comment>
<evidence type="ECO:0000256" key="3">
    <source>
        <dbReference type="ARBA" id="ARBA00022691"/>
    </source>
</evidence>
<dbReference type="SUPFAM" id="SSF52242">
    <property type="entry name" value="Cobalamin (vitamin B12)-binding domain"/>
    <property type="match status" value="1"/>
</dbReference>
<dbReference type="InterPro" id="IPR034466">
    <property type="entry name" value="Methyltransferase_Class_B"/>
</dbReference>
<dbReference type="RefSeq" id="WP_400195449.1">
    <property type="nucleotide sequence ID" value="NZ_CAYAYE010000017.1"/>
</dbReference>
<dbReference type="CDD" id="cd02068">
    <property type="entry name" value="radical_SAM_B12_BD"/>
    <property type="match status" value="1"/>
</dbReference>
<evidence type="ECO:0000313" key="8">
    <source>
        <dbReference type="EMBL" id="TQS81542.1"/>
    </source>
</evidence>
<dbReference type="InterPro" id="IPR036724">
    <property type="entry name" value="Cobalamin-bd_sf"/>
</dbReference>
<evidence type="ECO:0000256" key="5">
    <source>
        <dbReference type="ARBA" id="ARBA00023004"/>
    </source>
</evidence>
<dbReference type="PANTHER" id="PTHR43409">
    <property type="entry name" value="ANAEROBIC MAGNESIUM-PROTOPORPHYRIN IX MONOMETHYL ESTER CYCLASE-RELATED"/>
    <property type="match status" value="1"/>
</dbReference>
<keyword evidence="4" id="KW-0479">Metal-binding</keyword>
<dbReference type="NCBIfam" id="TIGR04190">
    <property type="entry name" value="B12_SAM_Ta0216"/>
    <property type="match status" value="1"/>
</dbReference>
<dbReference type="GO" id="GO:0051539">
    <property type="term" value="F:4 iron, 4 sulfur cluster binding"/>
    <property type="evidence" value="ECO:0007669"/>
    <property type="project" value="UniProtKB-KW"/>
</dbReference>
<dbReference type="AlphaFoldDB" id="A0A8J8PD58"/>
<dbReference type="GO" id="GO:0031419">
    <property type="term" value="F:cobalamin binding"/>
    <property type="evidence" value="ECO:0007669"/>
    <property type="project" value="InterPro"/>
</dbReference>
<dbReference type="SFLD" id="SFLDS00029">
    <property type="entry name" value="Radical_SAM"/>
    <property type="match status" value="1"/>
</dbReference>
<protein>
    <submittedName>
        <fullName evidence="8">B12-binding domain/radical SAM domain protein</fullName>
    </submittedName>
</protein>
<dbReference type="EMBL" id="LVVT01000022">
    <property type="protein sequence ID" value="TQS81542.1"/>
    <property type="molecule type" value="Genomic_DNA"/>
</dbReference>
<evidence type="ECO:0000256" key="2">
    <source>
        <dbReference type="ARBA" id="ARBA00022679"/>
    </source>
</evidence>
<dbReference type="PANTHER" id="PTHR43409:SF7">
    <property type="entry name" value="BLL1977 PROTEIN"/>
    <property type="match status" value="1"/>
</dbReference>
<sequence length="573" mass="65089">MAKYDLVFIHAPSVYDFRKESMFYGPVSDLVPSTPVFEMYPFGFTTMAAHLSKAGYKVRIINLASMMLNDSKLDVEAFLSKINSDVFGIDLHWLPHAHGSLAVAEILKRLHPDSKILFGGFSSSYFQEELIQYPQVDLVLRGDSVEQPVVTLMDTLSRSGDLSKVPNLTWKKDGKITVNDMTFIPDDLDYLDIDYAWIIKSVIKNMDLEGAKPFKDWDRYPLTVSFTVRGCSHCCAVCGGSCGANKIVLSRSKPAFRSPEKVAEDISNVENYLKAPVFVVGDLRQHGESYAERFFKECKNLGIDTHVILEYFVPPPESFFKAADSTFSRYSIQFSPDSHEENVRYALGRKFDNHSMNKSIGFALQNNCQRFDMFFMIGLPEQTPESAISSAQYTRDLYGSNGNDSRLHIYTSPLAPFLDPGSFAFENPEKYGYKLLAHTLEEHRVRLTSPSWKDVLSYETKWMTRDQIAQTSYDAADLLSRVRLDVGHITQEEYDEITSRSKEARALLSEVEAATKIQSLEDRKAALDALRGRGMELMESTICQKRELEWDSQSVFRSAPRVVKGLIFKKKKR</sequence>
<dbReference type="InterPro" id="IPR026447">
    <property type="entry name" value="B12_SAM_Ta0216"/>
</dbReference>
<dbReference type="SUPFAM" id="SSF102114">
    <property type="entry name" value="Radical SAM enzymes"/>
    <property type="match status" value="1"/>
</dbReference>
<keyword evidence="6" id="KW-0411">Iron-sulfur</keyword>
<reference evidence="8" key="1">
    <citation type="submission" date="2016-03" db="EMBL/GenBank/DDBJ databases">
        <authorList>
            <person name="Borrel G."/>
            <person name="Mccann A."/>
            <person name="O'Toole P.W."/>
        </authorList>
    </citation>
    <scope>NUCLEOTIDE SEQUENCE</scope>
    <source>
        <strain evidence="8">183</strain>
    </source>
</reference>
<dbReference type="GO" id="GO:0046872">
    <property type="term" value="F:metal ion binding"/>
    <property type="evidence" value="ECO:0007669"/>
    <property type="project" value="UniProtKB-KW"/>
</dbReference>
<dbReference type="SFLD" id="SFLDG01082">
    <property type="entry name" value="B12-binding_domain_containing"/>
    <property type="match status" value="1"/>
</dbReference>
<dbReference type="InterPro" id="IPR051198">
    <property type="entry name" value="BchE-like"/>
</dbReference>
<dbReference type="InterPro" id="IPR058240">
    <property type="entry name" value="rSAM_sf"/>
</dbReference>
<dbReference type="PROSITE" id="PS51332">
    <property type="entry name" value="B12_BINDING"/>
    <property type="match status" value="1"/>
</dbReference>
<evidence type="ECO:0000256" key="4">
    <source>
        <dbReference type="ARBA" id="ARBA00022723"/>
    </source>
</evidence>
<evidence type="ECO:0000259" key="7">
    <source>
        <dbReference type="PROSITE" id="PS51332"/>
    </source>
</evidence>
<dbReference type="SFLD" id="SFLDG01123">
    <property type="entry name" value="methyltransferase_(Class_B)"/>
    <property type="match status" value="1"/>
</dbReference>
<proteinExistence type="predicted"/>
<evidence type="ECO:0000256" key="6">
    <source>
        <dbReference type="ARBA" id="ARBA00023014"/>
    </source>
</evidence>
<gene>
    <name evidence="8" type="ORF">A3207_03835</name>
</gene>
<accession>A0A8J8PD58</accession>
<dbReference type="InterPro" id="IPR007197">
    <property type="entry name" value="rSAM"/>
</dbReference>
<comment type="cofactor">
    <cofactor evidence="1">
        <name>[4Fe-4S] cluster</name>
        <dbReference type="ChEBI" id="CHEBI:49883"/>
    </cofactor>
</comment>
<keyword evidence="5" id="KW-0408">Iron</keyword>
<name>A0A8J8PD58_9ARCH</name>
<feature type="domain" description="B12-binding" evidence="7">
    <location>
        <begin position="27"/>
        <end position="163"/>
    </location>
</feature>
<organism evidence="8 9">
    <name type="scientific">Candidatus Methanomassiliicoccus intestinalis</name>
    <dbReference type="NCBI Taxonomy" id="1406512"/>
    <lineage>
        <taxon>Archaea</taxon>
        <taxon>Methanobacteriati</taxon>
        <taxon>Thermoplasmatota</taxon>
        <taxon>Thermoplasmata</taxon>
        <taxon>Methanomassiliicoccales</taxon>
        <taxon>Methanomassiliicoccaceae</taxon>
        <taxon>Methanomassiliicoccus</taxon>
    </lineage>
</organism>
<dbReference type="SFLD" id="SFLDF00326">
    <property type="entry name" value="5''-pyrrole_methytransferase"/>
    <property type="match status" value="1"/>
</dbReference>